<evidence type="ECO:0000313" key="2">
    <source>
        <dbReference type="EMBL" id="MDO8108498.1"/>
    </source>
</evidence>
<dbReference type="Gene3D" id="3.90.25.10">
    <property type="entry name" value="UDP-galactose 4-epimerase, domain 1"/>
    <property type="match status" value="1"/>
</dbReference>
<dbReference type="Pfam" id="PF16363">
    <property type="entry name" value="GDP_Man_Dehyd"/>
    <property type="match status" value="1"/>
</dbReference>
<dbReference type="InterPro" id="IPR016040">
    <property type="entry name" value="NAD(P)-bd_dom"/>
</dbReference>
<dbReference type="EC" id="4.2.1.45" evidence="2"/>
<dbReference type="SUPFAM" id="SSF51735">
    <property type="entry name" value="NAD(P)-binding Rossmann-fold domains"/>
    <property type="match status" value="1"/>
</dbReference>
<comment type="caution">
    <text evidence="2">The sequence shown here is derived from an EMBL/GenBank/DDBJ whole genome shotgun (WGS) entry which is preliminary data.</text>
</comment>
<dbReference type="RefSeq" id="WP_304602196.1">
    <property type="nucleotide sequence ID" value="NZ_JAUQYP010000002.1"/>
</dbReference>
<proteinExistence type="predicted"/>
<keyword evidence="3" id="KW-1185">Reference proteome</keyword>
<dbReference type="PANTHER" id="PTHR43000">
    <property type="entry name" value="DTDP-D-GLUCOSE 4,6-DEHYDRATASE-RELATED"/>
    <property type="match status" value="1"/>
</dbReference>
<dbReference type="Gene3D" id="3.40.50.720">
    <property type="entry name" value="NAD(P)-binding Rossmann-like Domain"/>
    <property type="match status" value="1"/>
</dbReference>
<reference evidence="2 3" key="1">
    <citation type="submission" date="2023-07" db="EMBL/GenBank/DDBJ databases">
        <title>Description of novel actinomycetes strains, isolated from tidal flat sediment.</title>
        <authorList>
            <person name="Lu C."/>
        </authorList>
    </citation>
    <scope>NUCLEOTIDE SEQUENCE [LARGE SCALE GENOMIC DNA]</scope>
    <source>
        <strain evidence="2 3">SYSU T00b441</strain>
    </source>
</reference>
<evidence type="ECO:0000313" key="3">
    <source>
        <dbReference type="Proteomes" id="UP001232536"/>
    </source>
</evidence>
<accession>A0ABT9DC70</accession>
<dbReference type="InterPro" id="IPR013445">
    <property type="entry name" value="CDP_4_6_deHydtase"/>
</dbReference>
<dbReference type="GO" id="GO:0047733">
    <property type="term" value="F:CDP-glucose 4,6-dehydratase activity"/>
    <property type="evidence" value="ECO:0007669"/>
    <property type="project" value="UniProtKB-EC"/>
</dbReference>
<dbReference type="NCBIfam" id="TIGR02622">
    <property type="entry name" value="CDP_4_6_dhtase"/>
    <property type="match status" value="1"/>
</dbReference>
<feature type="domain" description="NAD(P)-binding" evidence="1">
    <location>
        <begin position="4"/>
        <end position="305"/>
    </location>
</feature>
<keyword evidence="2" id="KW-0456">Lyase</keyword>
<dbReference type="Proteomes" id="UP001232536">
    <property type="component" value="Unassembled WGS sequence"/>
</dbReference>
<dbReference type="EMBL" id="JAUQYP010000002">
    <property type="protein sequence ID" value="MDO8108498.1"/>
    <property type="molecule type" value="Genomic_DNA"/>
</dbReference>
<gene>
    <name evidence="2" type="primary">rfbG</name>
    <name evidence="2" type="ORF">Q6348_14975</name>
</gene>
<evidence type="ECO:0000259" key="1">
    <source>
        <dbReference type="Pfam" id="PF16363"/>
    </source>
</evidence>
<sequence>MHYLITGHTGFKGAWLVAWLHSLGHQVSGLALDPVPGALYSRARLDELMQVDARGDVRDAASTARVLERVKPDVVVHLAAQALVRESYRDPRGTWETNVMGTLNVLEAVGATPSVKAQLVITTDKVYRNVNQIWGYREHDALGGDDPYSASKAAADLLTQSWIATAVPRPPTAIARAGNVIGGGDVCADRLMVDLVTACSRGEHAPLRFPGAVRPWQHVLDCLAGYLTIIDHLLAGEADGQAYNIGPGADSFVTVESVAREVANLWGVPGEPVLSTEAHPGEAGLLALDPRKAELALGWRNLLPLHDALEWTVSWEKDVHSGSDPRERMQAQLTAFRARGGADRRSA</sequence>
<dbReference type="InterPro" id="IPR036291">
    <property type="entry name" value="NAD(P)-bd_dom_sf"/>
</dbReference>
<protein>
    <submittedName>
        <fullName evidence="2">CDP-glucose 4,6-dehydratase</fullName>
        <ecNumber evidence="2">4.2.1.45</ecNumber>
    </submittedName>
</protein>
<organism evidence="2 3">
    <name type="scientific">Actinotalea lenta</name>
    <dbReference type="NCBI Taxonomy" id="3064654"/>
    <lineage>
        <taxon>Bacteria</taxon>
        <taxon>Bacillati</taxon>
        <taxon>Actinomycetota</taxon>
        <taxon>Actinomycetes</taxon>
        <taxon>Micrococcales</taxon>
        <taxon>Cellulomonadaceae</taxon>
        <taxon>Actinotalea</taxon>
    </lineage>
</organism>
<name>A0ABT9DC70_9CELL</name>